<dbReference type="PANTHER" id="PTHR43280">
    <property type="entry name" value="ARAC-FAMILY TRANSCRIPTIONAL REGULATOR"/>
    <property type="match status" value="1"/>
</dbReference>
<dbReference type="Gene3D" id="1.10.10.60">
    <property type="entry name" value="Homeodomain-like"/>
    <property type="match status" value="1"/>
</dbReference>
<dbReference type="Proteomes" id="UP000651057">
    <property type="component" value="Unassembled WGS sequence"/>
</dbReference>
<keyword evidence="4" id="KW-0812">Transmembrane</keyword>
<dbReference type="InterPro" id="IPR009057">
    <property type="entry name" value="Homeodomain-like_sf"/>
</dbReference>
<feature type="transmembrane region" description="Helical" evidence="4">
    <location>
        <begin position="212"/>
        <end position="234"/>
    </location>
</feature>
<feature type="transmembrane region" description="Helical" evidence="4">
    <location>
        <begin position="6"/>
        <end position="26"/>
    </location>
</feature>
<feature type="transmembrane region" description="Helical" evidence="4">
    <location>
        <begin position="137"/>
        <end position="155"/>
    </location>
</feature>
<comment type="caution">
    <text evidence="6">The sequence shown here is derived from an EMBL/GenBank/DDBJ whole genome shotgun (WGS) entry which is preliminary data.</text>
</comment>
<gene>
    <name evidence="6" type="ORF">JJQ60_10595</name>
</gene>
<dbReference type="GO" id="GO:0003700">
    <property type="term" value="F:DNA-binding transcription factor activity"/>
    <property type="evidence" value="ECO:0007669"/>
    <property type="project" value="InterPro"/>
</dbReference>
<name>A0A937D9R4_9FLAO</name>
<reference evidence="6" key="1">
    <citation type="submission" date="2021-01" db="EMBL/GenBank/DDBJ databases">
        <authorList>
            <person name="Zhong Y.L."/>
        </authorList>
    </citation>
    <scope>NUCLEOTIDE SEQUENCE</scope>
    <source>
        <strain evidence="6">KCTC 23302</strain>
    </source>
</reference>
<keyword evidence="4" id="KW-1133">Transmembrane helix</keyword>
<feature type="transmembrane region" description="Helical" evidence="4">
    <location>
        <begin position="185"/>
        <end position="206"/>
    </location>
</feature>
<evidence type="ECO:0000256" key="2">
    <source>
        <dbReference type="ARBA" id="ARBA00023125"/>
    </source>
</evidence>
<feature type="transmembrane region" description="Helical" evidence="4">
    <location>
        <begin position="38"/>
        <end position="58"/>
    </location>
</feature>
<organism evidence="6 7">
    <name type="scientific">Aquimarina mytili</name>
    <dbReference type="NCBI Taxonomy" id="874423"/>
    <lineage>
        <taxon>Bacteria</taxon>
        <taxon>Pseudomonadati</taxon>
        <taxon>Bacteroidota</taxon>
        <taxon>Flavobacteriia</taxon>
        <taxon>Flavobacteriales</taxon>
        <taxon>Flavobacteriaceae</taxon>
        <taxon>Aquimarina</taxon>
    </lineage>
</organism>
<keyword evidence="4" id="KW-0472">Membrane</keyword>
<dbReference type="SMART" id="SM00342">
    <property type="entry name" value="HTH_ARAC"/>
    <property type="match status" value="1"/>
</dbReference>
<accession>A0A937D9R4</accession>
<dbReference type="Pfam" id="PF12833">
    <property type="entry name" value="HTH_18"/>
    <property type="match status" value="1"/>
</dbReference>
<dbReference type="PANTHER" id="PTHR43280:SF29">
    <property type="entry name" value="ARAC-FAMILY TRANSCRIPTIONAL REGULATOR"/>
    <property type="match status" value="1"/>
</dbReference>
<keyword evidence="7" id="KW-1185">Reference proteome</keyword>
<dbReference type="RefSeq" id="WP_201919448.1">
    <property type="nucleotide sequence ID" value="NZ_BAABAX010000005.1"/>
</dbReference>
<dbReference type="SUPFAM" id="SSF46689">
    <property type="entry name" value="Homeodomain-like"/>
    <property type="match status" value="1"/>
</dbReference>
<evidence type="ECO:0000256" key="4">
    <source>
        <dbReference type="SAM" id="Phobius"/>
    </source>
</evidence>
<evidence type="ECO:0000259" key="5">
    <source>
        <dbReference type="PROSITE" id="PS01124"/>
    </source>
</evidence>
<keyword evidence="1" id="KW-0805">Transcription regulation</keyword>
<dbReference type="PROSITE" id="PS01124">
    <property type="entry name" value="HTH_ARAC_FAMILY_2"/>
    <property type="match status" value="1"/>
</dbReference>
<keyword evidence="2" id="KW-0238">DNA-binding</keyword>
<dbReference type="AlphaFoldDB" id="A0A937D9R4"/>
<keyword evidence="3" id="KW-0804">Transcription</keyword>
<evidence type="ECO:0000256" key="3">
    <source>
        <dbReference type="ARBA" id="ARBA00023163"/>
    </source>
</evidence>
<evidence type="ECO:0000313" key="6">
    <source>
        <dbReference type="EMBL" id="MBL0683967.1"/>
    </source>
</evidence>
<evidence type="ECO:0000256" key="1">
    <source>
        <dbReference type="ARBA" id="ARBA00023015"/>
    </source>
</evidence>
<evidence type="ECO:0000313" key="7">
    <source>
        <dbReference type="Proteomes" id="UP000651057"/>
    </source>
</evidence>
<feature type="transmembrane region" description="Helical" evidence="4">
    <location>
        <begin position="64"/>
        <end position="87"/>
    </location>
</feature>
<feature type="domain" description="HTH araC/xylS-type" evidence="5">
    <location>
        <begin position="269"/>
        <end position="370"/>
    </location>
</feature>
<protein>
    <submittedName>
        <fullName evidence="6">Helix-turn-helix domain-containing protein</fullName>
    </submittedName>
</protein>
<feature type="transmembrane region" description="Helical" evidence="4">
    <location>
        <begin position="99"/>
        <end position="117"/>
    </location>
</feature>
<sequence>MQTFRLIDFIIFLGISQGIFLAIAIQMIQNKNRLANRVLSWILGIATIMLTGRFFFTVETKTVAFFRLALFVDVFVFIFGPLLYLYYRRLIFKEQVKYRLHYINFIPAVGMFTYHLWTYQYSYQEFVLMARSGDFVIPFFIVEITGILFNFYFWYRCFQLFQSYSREEKKNLSYAQDVTSYLRTFLWVVVIFLALWVIGFVQYYFFDIYLSFINYNMIWILIPVFIYIIGFYSLKQPDIFRMPLSIKPKHKSHEGLDLKQIQDLNSKLEEIMVKQKVYLNHRLTLVDLAKTLDISTNKMSWLLNNIHKTNFYDYINKYRVEAFIEKIQNGEHHHHTLLALSIDSGFNSKSTFNRAFKMFVNDTPREYVKKLGAV</sequence>
<dbReference type="EMBL" id="JAERQJ010000003">
    <property type="protein sequence ID" value="MBL0683967.1"/>
    <property type="molecule type" value="Genomic_DNA"/>
</dbReference>
<dbReference type="GO" id="GO:0043565">
    <property type="term" value="F:sequence-specific DNA binding"/>
    <property type="evidence" value="ECO:0007669"/>
    <property type="project" value="InterPro"/>
</dbReference>
<dbReference type="InterPro" id="IPR018060">
    <property type="entry name" value="HTH_AraC"/>
</dbReference>
<proteinExistence type="predicted"/>